<proteinExistence type="predicted"/>
<dbReference type="Proteomes" id="UP000248917">
    <property type="component" value="Unassembled WGS sequence"/>
</dbReference>
<evidence type="ECO:0000313" key="1">
    <source>
        <dbReference type="EMBL" id="PZV75762.1"/>
    </source>
</evidence>
<gene>
    <name evidence="1" type="ORF">CLV31_13018</name>
</gene>
<sequence>MKKWLKFIPILVLFCLFHFGAFGQYKGQFRGISAYEYDFGSKLTGFNFAGEYFPAHYLSFSPSYTIFFPGDGKSLELGLNGRYYLTEKMKQWYGTVGYGSLTRIEELDGTRKTVSHFANIGIGGMIKFSDVLGINPELRHQFGQQNNLVFRIGVVYFIN</sequence>
<dbReference type="AlphaFoldDB" id="A0A326RRB9"/>
<dbReference type="Gene3D" id="2.40.160.20">
    <property type="match status" value="1"/>
</dbReference>
<name>A0A326RRB9_9BACT</name>
<evidence type="ECO:0000313" key="2">
    <source>
        <dbReference type="Proteomes" id="UP000248917"/>
    </source>
</evidence>
<evidence type="ECO:0008006" key="3">
    <source>
        <dbReference type="Google" id="ProtNLM"/>
    </source>
</evidence>
<dbReference type="RefSeq" id="WP_245943466.1">
    <property type="nucleotide sequence ID" value="NZ_JBJINY010000043.1"/>
</dbReference>
<comment type="caution">
    <text evidence="1">The sequence shown here is derived from an EMBL/GenBank/DDBJ whole genome shotgun (WGS) entry which is preliminary data.</text>
</comment>
<keyword evidence="2" id="KW-1185">Reference proteome</keyword>
<dbReference type="EMBL" id="QKTX01000030">
    <property type="protein sequence ID" value="PZV75762.1"/>
    <property type="molecule type" value="Genomic_DNA"/>
</dbReference>
<accession>A0A326RRB9</accession>
<organism evidence="1 2">
    <name type="scientific">Algoriphagus aquaeductus</name>
    <dbReference type="NCBI Taxonomy" id="475299"/>
    <lineage>
        <taxon>Bacteria</taxon>
        <taxon>Pseudomonadati</taxon>
        <taxon>Bacteroidota</taxon>
        <taxon>Cytophagia</taxon>
        <taxon>Cytophagales</taxon>
        <taxon>Cyclobacteriaceae</taxon>
        <taxon>Algoriphagus</taxon>
    </lineage>
</organism>
<reference evidence="1 2" key="1">
    <citation type="submission" date="2018-06" db="EMBL/GenBank/DDBJ databases">
        <title>Genomic Encyclopedia of Archaeal and Bacterial Type Strains, Phase II (KMG-II): from individual species to whole genera.</title>
        <authorList>
            <person name="Goeker M."/>
        </authorList>
    </citation>
    <scope>NUCLEOTIDE SEQUENCE [LARGE SCALE GENOMIC DNA]</scope>
    <source>
        <strain evidence="1 2">T4</strain>
    </source>
</reference>
<protein>
    <recommendedName>
        <fullName evidence="3">Outer membrane protein with beta-barrel domain</fullName>
    </recommendedName>
</protein>